<comment type="catalytic activity">
    <reaction evidence="9">
        <text>beta-D-fructose 6-phosphate + ATP = beta-D-fructose 1,6-bisphosphate + ADP + H(+)</text>
        <dbReference type="Rhea" id="RHEA:16109"/>
        <dbReference type="ChEBI" id="CHEBI:15378"/>
        <dbReference type="ChEBI" id="CHEBI:30616"/>
        <dbReference type="ChEBI" id="CHEBI:32966"/>
        <dbReference type="ChEBI" id="CHEBI:57634"/>
        <dbReference type="ChEBI" id="CHEBI:456216"/>
        <dbReference type="EC" id="2.7.1.11"/>
    </reaction>
</comment>
<dbReference type="GO" id="GO:0030388">
    <property type="term" value="P:fructose 1,6-bisphosphate metabolic process"/>
    <property type="evidence" value="ECO:0007669"/>
    <property type="project" value="TreeGrafter"/>
</dbReference>
<gene>
    <name evidence="11" type="primary">PFKP</name>
    <name evidence="11" type="synonym">LOC109874693</name>
</gene>
<dbReference type="AlphaFoldDB" id="A0A8C7L5L9"/>
<evidence type="ECO:0000256" key="2">
    <source>
        <dbReference type="ARBA" id="ARBA00004679"/>
    </source>
</evidence>
<reference evidence="11" key="2">
    <citation type="submission" date="2025-09" db="UniProtKB">
        <authorList>
            <consortium name="Ensembl"/>
        </authorList>
    </citation>
    <scope>IDENTIFICATION</scope>
</reference>
<feature type="domain" description="Phosphofructokinase" evidence="10">
    <location>
        <begin position="54"/>
        <end position="232"/>
    </location>
</feature>
<feature type="domain" description="Phosphofructokinase" evidence="10">
    <location>
        <begin position="318"/>
        <end position="603"/>
    </location>
</feature>
<evidence type="ECO:0000313" key="11">
    <source>
        <dbReference type="Ensembl" id="ENSOKIP00005111144.1"/>
    </source>
</evidence>
<keyword evidence="7" id="KW-0460">Magnesium</keyword>
<accession>A0A8C7L5L9</accession>
<dbReference type="UniPathway" id="UPA00109">
    <property type="reaction ID" value="UER00182"/>
</dbReference>
<keyword evidence="12" id="KW-1185">Reference proteome</keyword>
<dbReference type="InterPro" id="IPR015912">
    <property type="entry name" value="Phosphofructokinase_CS"/>
</dbReference>
<dbReference type="GO" id="GO:0016208">
    <property type="term" value="F:AMP binding"/>
    <property type="evidence" value="ECO:0007669"/>
    <property type="project" value="TreeGrafter"/>
</dbReference>
<keyword evidence="6" id="KW-0418">Kinase</keyword>
<dbReference type="Proteomes" id="UP000694557">
    <property type="component" value="Unassembled WGS sequence"/>
</dbReference>
<comment type="pathway">
    <text evidence="2">Carbohydrate degradation; glycolysis; D-glyceraldehyde 3-phosphate and glycerone phosphate from D-glucose: step 3/4.</text>
</comment>
<keyword evidence="5" id="KW-0479">Metal-binding</keyword>
<dbReference type="GO" id="GO:0048029">
    <property type="term" value="F:monosaccharide binding"/>
    <property type="evidence" value="ECO:0007669"/>
    <property type="project" value="TreeGrafter"/>
</dbReference>
<dbReference type="SUPFAM" id="SSF53784">
    <property type="entry name" value="Phosphofructokinase"/>
    <property type="match status" value="2"/>
</dbReference>
<evidence type="ECO:0000256" key="1">
    <source>
        <dbReference type="ARBA" id="ARBA00001946"/>
    </source>
</evidence>
<dbReference type="GO" id="GO:0006002">
    <property type="term" value="P:fructose 6-phosphate metabolic process"/>
    <property type="evidence" value="ECO:0007669"/>
    <property type="project" value="InterPro"/>
</dbReference>
<dbReference type="Pfam" id="PF00365">
    <property type="entry name" value="PFK"/>
    <property type="match status" value="2"/>
</dbReference>
<evidence type="ECO:0000256" key="6">
    <source>
        <dbReference type="ARBA" id="ARBA00022777"/>
    </source>
</evidence>
<dbReference type="PROSITE" id="PS00433">
    <property type="entry name" value="PHOSPHOFRUCTOKINASE"/>
    <property type="match status" value="1"/>
</dbReference>
<evidence type="ECO:0000259" key="10">
    <source>
        <dbReference type="Pfam" id="PF00365"/>
    </source>
</evidence>
<dbReference type="InterPro" id="IPR000023">
    <property type="entry name" value="Phosphofructokinase_dom"/>
</dbReference>
<dbReference type="PRINTS" id="PR00476">
    <property type="entry name" value="PHFRCTKINASE"/>
</dbReference>
<evidence type="ECO:0000256" key="8">
    <source>
        <dbReference type="ARBA" id="ARBA00023152"/>
    </source>
</evidence>
<dbReference type="GO" id="GO:0070095">
    <property type="term" value="F:fructose-6-phosphate binding"/>
    <property type="evidence" value="ECO:0007669"/>
    <property type="project" value="TreeGrafter"/>
</dbReference>
<keyword evidence="4" id="KW-0808">Transferase</keyword>
<dbReference type="GO" id="GO:0042802">
    <property type="term" value="F:identical protein binding"/>
    <property type="evidence" value="ECO:0007669"/>
    <property type="project" value="TreeGrafter"/>
</dbReference>
<protein>
    <submittedName>
        <fullName evidence="11">Phosphofructokinase, platelet</fullName>
    </submittedName>
</protein>
<evidence type="ECO:0000256" key="3">
    <source>
        <dbReference type="ARBA" id="ARBA00022490"/>
    </source>
</evidence>
<dbReference type="GO" id="GO:0003872">
    <property type="term" value="F:6-phosphofructokinase activity"/>
    <property type="evidence" value="ECO:0007669"/>
    <property type="project" value="UniProtKB-EC"/>
</dbReference>
<organism evidence="11 12">
    <name type="scientific">Oncorhynchus kisutch</name>
    <name type="common">Coho salmon</name>
    <name type="synonym">Salmo kisutch</name>
    <dbReference type="NCBI Taxonomy" id="8019"/>
    <lineage>
        <taxon>Eukaryota</taxon>
        <taxon>Metazoa</taxon>
        <taxon>Chordata</taxon>
        <taxon>Craniata</taxon>
        <taxon>Vertebrata</taxon>
        <taxon>Euteleostomi</taxon>
        <taxon>Actinopterygii</taxon>
        <taxon>Neopterygii</taxon>
        <taxon>Teleostei</taxon>
        <taxon>Protacanthopterygii</taxon>
        <taxon>Salmoniformes</taxon>
        <taxon>Salmonidae</taxon>
        <taxon>Salmoninae</taxon>
        <taxon>Oncorhynchus</taxon>
    </lineage>
</organism>
<dbReference type="GO" id="GO:0016020">
    <property type="term" value="C:membrane"/>
    <property type="evidence" value="ECO:0007669"/>
    <property type="project" value="TreeGrafter"/>
</dbReference>
<dbReference type="InterPro" id="IPR022953">
    <property type="entry name" value="ATP_PFK"/>
</dbReference>
<evidence type="ECO:0000256" key="4">
    <source>
        <dbReference type="ARBA" id="ARBA00022679"/>
    </source>
</evidence>
<keyword evidence="3" id="KW-0963">Cytoplasm</keyword>
<proteinExistence type="predicted"/>
<name>A0A8C7L5L9_ONCKI</name>
<comment type="cofactor">
    <cofactor evidence="1">
        <name>Mg(2+)</name>
        <dbReference type="ChEBI" id="CHEBI:18420"/>
    </cofactor>
</comment>
<sequence>MAKQQDTRKLFEDLSGAGKSIGVLTSGGDAQGMNAAVRAVVRMGIYVGAKVYFIHEGGTVIGSARCKEFRSHEGRLKAAHQLVLRGITNLCVIGGDGSLTGANLFREEWSGLLEELVRQGLIDEEAAQNNSELHIVGMVGSIDNDFCGTDMTIGTDSALHRIIEVVDAIMTTAQSHQRTFVLEVMGRHCGYLALVSALACGADWVLIPEMPPEDGWEEHMCQKLSESRSRGSSRSDRCASRMGVEAVLALLEASDSTPACVVSLCGNQAVRLPLMECVQMVSAYVSLIFCRSFENNLNTYKLLSYHKADSELPNSSFNVAVLNVGAPAAGMNAAVRSAVRVGIKEGHKMFAVNDGFEGFYKGQIKEITWGDVAGWTGQGGSILGTKRTLPAKHLDKIAEQIRIHNINALLVIGGFEAILGVIELSAARDKYNDFCVPMVMVPATVSNNILGSDISIGADTALNAITYTCDRIKQSASGTKRRVFIIETMGGYCGYLASVGGLAAGADTVYIYEEPFDIRDLQSNVEHLTEKMKTGIQRGLVLRNENSNENFTTDFIYQLYSEEGKGVFDCRKNVLGHMQQGGAPSPFDRNFGTKIAAKAIQWISRKLKESYKNGKVFANTEDTACLLGMRRRTMAFQPVVQLKDETDFAHRIPKEQWWLKLRPLMKILAKYKTSYDVSDSGQLEPVTRVRPKKAD</sequence>
<dbReference type="FunFam" id="3.40.50.460:FF:000001">
    <property type="entry name" value="ATP-dependent 6-phosphofructokinase"/>
    <property type="match status" value="1"/>
</dbReference>
<dbReference type="InterPro" id="IPR035966">
    <property type="entry name" value="PKF_sf"/>
</dbReference>
<evidence type="ECO:0000256" key="9">
    <source>
        <dbReference type="ARBA" id="ARBA00048070"/>
    </source>
</evidence>
<dbReference type="Gene3D" id="3.40.50.450">
    <property type="match status" value="4"/>
</dbReference>
<keyword evidence="8" id="KW-0324">Glycolysis</keyword>
<dbReference type="GO" id="GO:0061621">
    <property type="term" value="P:canonical glycolysis"/>
    <property type="evidence" value="ECO:0007669"/>
    <property type="project" value="TreeGrafter"/>
</dbReference>
<dbReference type="GO" id="GO:0046872">
    <property type="term" value="F:metal ion binding"/>
    <property type="evidence" value="ECO:0007669"/>
    <property type="project" value="UniProtKB-KW"/>
</dbReference>
<evidence type="ECO:0000256" key="5">
    <source>
        <dbReference type="ARBA" id="ARBA00022723"/>
    </source>
</evidence>
<dbReference type="GO" id="GO:0005945">
    <property type="term" value="C:6-phosphofructokinase complex"/>
    <property type="evidence" value="ECO:0007669"/>
    <property type="project" value="TreeGrafter"/>
</dbReference>
<dbReference type="PANTHER" id="PTHR13697">
    <property type="entry name" value="PHOSPHOFRUCTOKINASE"/>
    <property type="match status" value="1"/>
</dbReference>
<dbReference type="Gene3D" id="3.40.50.460">
    <property type="entry name" value="Phosphofructokinase domain"/>
    <property type="match status" value="1"/>
</dbReference>
<dbReference type="Ensembl" id="ENSOKIT00005119004.1">
    <property type="protein sequence ID" value="ENSOKIP00005111144.1"/>
    <property type="gene ID" value="ENSOKIG00005048278.1"/>
</dbReference>
<reference evidence="11" key="1">
    <citation type="submission" date="2025-08" db="UniProtKB">
        <authorList>
            <consortium name="Ensembl"/>
        </authorList>
    </citation>
    <scope>IDENTIFICATION</scope>
</reference>
<dbReference type="PANTHER" id="PTHR13697:SF53">
    <property type="entry name" value="ATP-DEPENDENT 6-PHOSPHOFRUCTOKINASE"/>
    <property type="match status" value="1"/>
</dbReference>
<dbReference type="GO" id="GO:0005524">
    <property type="term" value="F:ATP binding"/>
    <property type="evidence" value="ECO:0007669"/>
    <property type="project" value="TreeGrafter"/>
</dbReference>
<evidence type="ECO:0000256" key="7">
    <source>
        <dbReference type="ARBA" id="ARBA00022842"/>
    </source>
</evidence>
<dbReference type="GeneTree" id="ENSGT00940000155002"/>
<evidence type="ECO:0000313" key="12">
    <source>
        <dbReference type="Proteomes" id="UP000694557"/>
    </source>
</evidence>